<keyword evidence="3" id="KW-1003">Cell membrane</keyword>
<evidence type="ECO:0000256" key="5">
    <source>
        <dbReference type="ARBA" id="ARBA00022989"/>
    </source>
</evidence>
<keyword evidence="4 9" id="KW-0812">Transmembrane</keyword>
<evidence type="ECO:0000256" key="9">
    <source>
        <dbReference type="SAM" id="Phobius"/>
    </source>
</evidence>
<comment type="similarity">
    <text evidence="8">Belongs to the anion channel-forming bestrophin (TC 1.A.46) family.</text>
</comment>
<comment type="caution">
    <text evidence="10">The sequence shown here is derived from an EMBL/GenBank/DDBJ whole genome shotgun (WGS) entry which is preliminary data.</text>
</comment>
<keyword evidence="2" id="KW-0813">Transport</keyword>
<protein>
    <submittedName>
        <fullName evidence="10">Bestrophin family protein</fullName>
    </submittedName>
</protein>
<dbReference type="Proteomes" id="UP001597511">
    <property type="component" value="Unassembled WGS sequence"/>
</dbReference>
<evidence type="ECO:0000313" key="11">
    <source>
        <dbReference type="Proteomes" id="UP001597511"/>
    </source>
</evidence>
<evidence type="ECO:0000256" key="2">
    <source>
        <dbReference type="ARBA" id="ARBA00022448"/>
    </source>
</evidence>
<dbReference type="RefSeq" id="WP_386102698.1">
    <property type="nucleotide sequence ID" value="NZ_JBHUOZ010000003.1"/>
</dbReference>
<evidence type="ECO:0000256" key="8">
    <source>
        <dbReference type="ARBA" id="ARBA00034708"/>
    </source>
</evidence>
<comment type="subcellular location">
    <subcellularLocation>
        <location evidence="1">Cell membrane</location>
        <topology evidence="1">Multi-pass membrane protein</topology>
    </subcellularLocation>
</comment>
<proteinExistence type="inferred from homology"/>
<evidence type="ECO:0000256" key="4">
    <source>
        <dbReference type="ARBA" id="ARBA00022692"/>
    </source>
</evidence>
<accession>A0ABW6AB97</accession>
<dbReference type="Pfam" id="PF25539">
    <property type="entry name" value="Bestrophin_2"/>
    <property type="match status" value="1"/>
</dbReference>
<keyword evidence="11" id="KW-1185">Reference proteome</keyword>
<feature type="transmembrane region" description="Helical" evidence="9">
    <location>
        <begin position="20"/>
        <end position="37"/>
    </location>
</feature>
<name>A0ABW6AB97_9BACT</name>
<dbReference type="PANTHER" id="PTHR33281">
    <property type="entry name" value="UPF0187 PROTEIN YNEE"/>
    <property type="match status" value="1"/>
</dbReference>
<evidence type="ECO:0000256" key="7">
    <source>
        <dbReference type="ARBA" id="ARBA00023136"/>
    </source>
</evidence>
<keyword evidence="7 9" id="KW-0472">Membrane</keyword>
<feature type="transmembrane region" description="Helical" evidence="9">
    <location>
        <begin position="210"/>
        <end position="227"/>
    </location>
</feature>
<keyword evidence="6" id="KW-0406">Ion transport</keyword>
<feature type="transmembrane region" description="Helical" evidence="9">
    <location>
        <begin position="233"/>
        <end position="251"/>
    </location>
</feature>
<dbReference type="EMBL" id="JBHUOZ010000003">
    <property type="protein sequence ID" value="MFD2921760.1"/>
    <property type="molecule type" value="Genomic_DNA"/>
</dbReference>
<sequence length="347" mass="40121">MLLKKNIPFKYVFGKVKYEILFIALYATTIAVLYDAYHFTRISIPIAVPAILGTVISLLLGFRSNQAYDRWWEARHIWGAIVNDSRTLGRQIMHFTVLTHEPDEHIMAFQQRMIKRQIAWCRSLTRHLRGQNPTKGLEKYLSKQELAYVKNVDNVPSALIDMMGKDLKMALEEGMINRFQQVEIDRTLSRLCDAMGKCERIKNTIFPSTYSLYIHLALLLFISLLPFGLIEYFGLFEVPLVVAISACFLLIEKMAIHLQDPFENKPTDTPMTTITNNIEKNLTQLYDLTYEHKNVTYAEVVTTGQDENGVTKTKLRKAAQVVDLDDWMHDDVAPRYQQQGKKAYYLL</sequence>
<dbReference type="InterPro" id="IPR044669">
    <property type="entry name" value="YneE/VCCN1/2-like"/>
</dbReference>
<organism evidence="10 11">
    <name type="scientific">Terrimonas rubra</name>
    <dbReference type="NCBI Taxonomy" id="1035890"/>
    <lineage>
        <taxon>Bacteria</taxon>
        <taxon>Pseudomonadati</taxon>
        <taxon>Bacteroidota</taxon>
        <taxon>Chitinophagia</taxon>
        <taxon>Chitinophagales</taxon>
        <taxon>Chitinophagaceae</taxon>
        <taxon>Terrimonas</taxon>
    </lineage>
</organism>
<gene>
    <name evidence="10" type="ORF">ACFS6H_18715</name>
</gene>
<evidence type="ECO:0000256" key="6">
    <source>
        <dbReference type="ARBA" id="ARBA00023065"/>
    </source>
</evidence>
<evidence type="ECO:0000256" key="3">
    <source>
        <dbReference type="ARBA" id="ARBA00022475"/>
    </source>
</evidence>
<evidence type="ECO:0000313" key="10">
    <source>
        <dbReference type="EMBL" id="MFD2921760.1"/>
    </source>
</evidence>
<evidence type="ECO:0000256" key="1">
    <source>
        <dbReference type="ARBA" id="ARBA00004651"/>
    </source>
</evidence>
<reference evidence="11" key="1">
    <citation type="journal article" date="2019" name="Int. J. Syst. Evol. Microbiol.">
        <title>The Global Catalogue of Microorganisms (GCM) 10K type strain sequencing project: providing services to taxonomists for standard genome sequencing and annotation.</title>
        <authorList>
            <consortium name="The Broad Institute Genomics Platform"/>
            <consortium name="The Broad Institute Genome Sequencing Center for Infectious Disease"/>
            <person name="Wu L."/>
            <person name="Ma J."/>
        </authorList>
    </citation>
    <scope>NUCLEOTIDE SEQUENCE [LARGE SCALE GENOMIC DNA]</scope>
    <source>
        <strain evidence="11">KCTC 23299</strain>
    </source>
</reference>
<keyword evidence="5 9" id="KW-1133">Transmembrane helix</keyword>
<dbReference type="PANTHER" id="PTHR33281:SF19">
    <property type="entry name" value="VOLTAGE-DEPENDENT ANION CHANNEL-FORMING PROTEIN YNEE"/>
    <property type="match status" value="1"/>
</dbReference>
<feature type="transmembrane region" description="Helical" evidence="9">
    <location>
        <begin position="43"/>
        <end position="62"/>
    </location>
</feature>